<dbReference type="PROSITE" id="PS50930">
    <property type="entry name" value="HTH_LYTTR"/>
    <property type="match status" value="1"/>
</dbReference>
<gene>
    <name evidence="5" type="ORF">DZC73_08095</name>
</gene>
<dbReference type="GO" id="GO:0006355">
    <property type="term" value="P:regulation of DNA-templated transcription"/>
    <property type="evidence" value="ECO:0007669"/>
    <property type="project" value="TreeGrafter"/>
</dbReference>
<dbReference type="SMART" id="SM00850">
    <property type="entry name" value="LytTR"/>
    <property type="match status" value="1"/>
</dbReference>
<reference evidence="5 6" key="1">
    <citation type="submission" date="2018-08" db="EMBL/GenBank/DDBJ databases">
        <authorList>
            <person name="Khan S.A."/>
            <person name="Jeon C.O."/>
            <person name="Chun B.H."/>
            <person name="Jeong S.E."/>
        </authorList>
    </citation>
    <scope>NUCLEOTIDE SEQUENCE [LARGE SCALE GENOMIC DNA]</scope>
    <source>
        <strain evidence="5 6">S-16</strain>
    </source>
</reference>
<dbReference type="Gene3D" id="2.40.50.1020">
    <property type="entry name" value="LytTr DNA-binding domain"/>
    <property type="match status" value="1"/>
</dbReference>
<keyword evidence="6" id="KW-1185">Reference proteome</keyword>
<feature type="domain" description="Response regulatory" evidence="3">
    <location>
        <begin position="2"/>
        <end position="115"/>
    </location>
</feature>
<protein>
    <submittedName>
        <fullName evidence="5">DNA-binding response regulator</fullName>
    </submittedName>
</protein>
<dbReference type="GO" id="GO:0000976">
    <property type="term" value="F:transcription cis-regulatory region binding"/>
    <property type="evidence" value="ECO:0007669"/>
    <property type="project" value="TreeGrafter"/>
</dbReference>
<organism evidence="5 6">
    <name type="scientific">Piscinibacter terrae</name>
    <dbReference type="NCBI Taxonomy" id="2496871"/>
    <lineage>
        <taxon>Bacteria</taxon>
        <taxon>Pseudomonadati</taxon>
        <taxon>Pseudomonadota</taxon>
        <taxon>Betaproteobacteria</taxon>
        <taxon>Burkholderiales</taxon>
        <taxon>Sphaerotilaceae</taxon>
        <taxon>Piscinibacter</taxon>
    </lineage>
</organism>
<comment type="caution">
    <text evidence="5">The sequence shown here is derived from an EMBL/GenBank/DDBJ whole genome shotgun (WGS) entry which is preliminary data.</text>
</comment>
<dbReference type="SMART" id="SM00448">
    <property type="entry name" value="REC"/>
    <property type="match status" value="1"/>
</dbReference>
<evidence type="ECO:0000256" key="1">
    <source>
        <dbReference type="ARBA" id="ARBA00023125"/>
    </source>
</evidence>
<keyword evidence="2" id="KW-0597">Phosphoprotein</keyword>
<name>A0A3N7JVC3_9BURK</name>
<reference evidence="5 6" key="2">
    <citation type="submission" date="2018-12" db="EMBL/GenBank/DDBJ databases">
        <title>Rhizobacter gummiphilus sp. nov., a rubber-degrading bacterium isolated from the soil of a botanical garden in Japan.</title>
        <authorList>
            <person name="Shunsuke S.S."/>
        </authorList>
    </citation>
    <scope>NUCLEOTIDE SEQUENCE [LARGE SCALE GENOMIC DNA]</scope>
    <source>
        <strain evidence="5 6">S-16</strain>
    </source>
</reference>
<sequence length="250" mass="27614">MRLFIADDEAPARDRLIDALARVAPHARVAGAASSVREARTWLQANEPPDLMLLDIQLSDGLSLELFRDGVLSSPVVFTTAYDEFVMQAFQAQALDYLLKPVNEDRLAQVFAKHARLRQHFAGNVAALMADLQSPPATRRRRIVGRKGTQFVAIPVEQVAYFVSQDKLSFVVAMDGTRCLVDSPLADIEAGLDPAVFFRLNRQYLVSAQSVARFGAAGKGRLSVELVPRSEDEVSVSQERASAFRDWLAQ</sequence>
<dbReference type="InterPro" id="IPR007492">
    <property type="entry name" value="LytTR_DNA-bd_dom"/>
</dbReference>
<dbReference type="PANTHER" id="PTHR48111">
    <property type="entry name" value="REGULATOR OF RPOS"/>
    <property type="match status" value="1"/>
</dbReference>
<dbReference type="InterPro" id="IPR039420">
    <property type="entry name" value="WalR-like"/>
</dbReference>
<dbReference type="GO" id="GO:0032993">
    <property type="term" value="C:protein-DNA complex"/>
    <property type="evidence" value="ECO:0007669"/>
    <property type="project" value="TreeGrafter"/>
</dbReference>
<dbReference type="InterPro" id="IPR011006">
    <property type="entry name" value="CheY-like_superfamily"/>
</dbReference>
<dbReference type="RefSeq" id="WP_124539731.1">
    <property type="nucleotide sequence ID" value="NZ_QUSW01000002.1"/>
</dbReference>
<dbReference type="EMBL" id="QUSW01000002">
    <property type="protein sequence ID" value="RQP24829.1"/>
    <property type="molecule type" value="Genomic_DNA"/>
</dbReference>
<dbReference type="SUPFAM" id="SSF52172">
    <property type="entry name" value="CheY-like"/>
    <property type="match status" value="1"/>
</dbReference>
<proteinExistence type="predicted"/>
<dbReference type="Pfam" id="PF00072">
    <property type="entry name" value="Response_reg"/>
    <property type="match status" value="1"/>
</dbReference>
<accession>A0A3N7JVC3</accession>
<evidence type="ECO:0000256" key="2">
    <source>
        <dbReference type="PROSITE-ProRule" id="PRU00169"/>
    </source>
</evidence>
<keyword evidence="1 5" id="KW-0238">DNA-binding</keyword>
<dbReference type="Gene3D" id="3.40.50.2300">
    <property type="match status" value="1"/>
</dbReference>
<feature type="domain" description="HTH LytTR-type" evidence="4">
    <location>
        <begin position="143"/>
        <end position="250"/>
    </location>
</feature>
<dbReference type="PROSITE" id="PS50110">
    <property type="entry name" value="RESPONSE_REGULATORY"/>
    <property type="match status" value="1"/>
</dbReference>
<dbReference type="AlphaFoldDB" id="A0A3N7JVC3"/>
<feature type="modified residue" description="4-aspartylphosphate" evidence="2">
    <location>
        <position position="55"/>
    </location>
</feature>
<dbReference type="InterPro" id="IPR001789">
    <property type="entry name" value="Sig_transdc_resp-reg_receiver"/>
</dbReference>
<dbReference type="PANTHER" id="PTHR48111:SF69">
    <property type="entry name" value="RESPONSE REGULATOR RECEIVER"/>
    <property type="match status" value="1"/>
</dbReference>
<dbReference type="Pfam" id="PF04397">
    <property type="entry name" value="LytTR"/>
    <property type="match status" value="1"/>
</dbReference>
<dbReference type="OrthoDB" id="9781059at2"/>
<dbReference type="GO" id="GO:0000156">
    <property type="term" value="F:phosphorelay response regulator activity"/>
    <property type="evidence" value="ECO:0007669"/>
    <property type="project" value="TreeGrafter"/>
</dbReference>
<evidence type="ECO:0000313" key="5">
    <source>
        <dbReference type="EMBL" id="RQP24829.1"/>
    </source>
</evidence>
<dbReference type="Proteomes" id="UP000267464">
    <property type="component" value="Unassembled WGS sequence"/>
</dbReference>
<evidence type="ECO:0000259" key="3">
    <source>
        <dbReference type="PROSITE" id="PS50110"/>
    </source>
</evidence>
<dbReference type="GO" id="GO:0005829">
    <property type="term" value="C:cytosol"/>
    <property type="evidence" value="ECO:0007669"/>
    <property type="project" value="TreeGrafter"/>
</dbReference>
<evidence type="ECO:0000259" key="4">
    <source>
        <dbReference type="PROSITE" id="PS50930"/>
    </source>
</evidence>
<evidence type="ECO:0000313" key="6">
    <source>
        <dbReference type="Proteomes" id="UP000267464"/>
    </source>
</evidence>